<gene>
    <name evidence="1" type="ORF">OSTQU699_LOCUS5684</name>
</gene>
<keyword evidence="2" id="KW-1185">Reference proteome</keyword>
<organism evidence="1 2">
    <name type="scientific">Ostreobium quekettii</name>
    <dbReference type="NCBI Taxonomy" id="121088"/>
    <lineage>
        <taxon>Eukaryota</taxon>
        <taxon>Viridiplantae</taxon>
        <taxon>Chlorophyta</taxon>
        <taxon>core chlorophytes</taxon>
        <taxon>Ulvophyceae</taxon>
        <taxon>TCBD clade</taxon>
        <taxon>Bryopsidales</taxon>
        <taxon>Ostreobineae</taxon>
        <taxon>Ostreobiaceae</taxon>
        <taxon>Ostreobium</taxon>
    </lineage>
</organism>
<accession>A0A8S1IYD6</accession>
<dbReference type="Proteomes" id="UP000708148">
    <property type="component" value="Unassembled WGS sequence"/>
</dbReference>
<name>A0A8S1IYD6_9CHLO</name>
<dbReference type="EMBL" id="CAJHUC010001223">
    <property type="protein sequence ID" value="CAD7700325.1"/>
    <property type="molecule type" value="Genomic_DNA"/>
</dbReference>
<comment type="caution">
    <text evidence="1">The sequence shown here is derived from an EMBL/GenBank/DDBJ whole genome shotgun (WGS) entry which is preliminary data.</text>
</comment>
<reference evidence="1" key="1">
    <citation type="submission" date="2020-12" db="EMBL/GenBank/DDBJ databases">
        <authorList>
            <person name="Iha C."/>
        </authorList>
    </citation>
    <scope>NUCLEOTIDE SEQUENCE</scope>
</reference>
<protein>
    <submittedName>
        <fullName evidence="1">Uncharacterized protein</fullName>
    </submittedName>
</protein>
<evidence type="ECO:0000313" key="2">
    <source>
        <dbReference type="Proteomes" id="UP000708148"/>
    </source>
</evidence>
<proteinExistence type="predicted"/>
<evidence type="ECO:0000313" key="1">
    <source>
        <dbReference type="EMBL" id="CAD7700325.1"/>
    </source>
</evidence>
<sequence>MGVALSRKGVSIGGMGLRMHQWVCSCTKMSLWLSATVAASMDVLCGRSLELLIGIGLEGRGSVLTMWQMRVGMGLLDQLPRVWWTCTVVAVMFAQFAVYAW</sequence>
<dbReference type="AlphaFoldDB" id="A0A8S1IYD6"/>